<feature type="domain" description="Nephrocystin 3-like N-terminal" evidence="4">
    <location>
        <begin position="237"/>
        <end position="405"/>
    </location>
</feature>
<name>A0AAN6LRF1_9PLEO</name>
<dbReference type="SUPFAM" id="SSF52540">
    <property type="entry name" value="P-loop containing nucleoside triphosphate hydrolases"/>
    <property type="match status" value="1"/>
</dbReference>
<evidence type="ECO:0000259" key="4">
    <source>
        <dbReference type="Pfam" id="PF24883"/>
    </source>
</evidence>
<evidence type="ECO:0000313" key="6">
    <source>
        <dbReference type="Proteomes" id="UP001280581"/>
    </source>
</evidence>
<comment type="caution">
    <text evidence="5">The sequence shown here is derived from an EMBL/GenBank/DDBJ whole genome shotgun (WGS) entry which is preliminary data.</text>
</comment>
<dbReference type="InterPro" id="IPR056884">
    <property type="entry name" value="NPHP3-like_N"/>
</dbReference>
<dbReference type="Pfam" id="PF24809">
    <property type="entry name" value="DUF7708"/>
    <property type="match status" value="1"/>
</dbReference>
<proteinExistence type="predicted"/>
<dbReference type="InterPro" id="IPR027417">
    <property type="entry name" value="P-loop_NTPase"/>
</dbReference>
<feature type="compositionally biased region" description="Polar residues" evidence="2">
    <location>
        <begin position="932"/>
        <end position="948"/>
    </location>
</feature>
<dbReference type="Pfam" id="PF24883">
    <property type="entry name" value="NPHP3_N"/>
    <property type="match status" value="1"/>
</dbReference>
<gene>
    <name evidence="5" type="ORF">GRF29_164g1351012</name>
</gene>
<feature type="compositionally biased region" description="Polar residues" evidence="2">
    <location>
        <begin position="896"/>
        <end position="917"/>
    </location>
</feature>
<dbReference type="PANTHER" id="PTHR10039">
    <property type="entry name" value="AMELOGENIN"/>
    <property type="match status" value="1"/>
</dbReference>
<evidence type="ECO:0000256" key="1">
    <source>
        <dbReference type="ARBA" id="ARBA00022737"/>
    </source>
</evidence>
<reference evidence="5 6" key="1">
    <citation type="submission" date="2021-02" db="EMBL/GenBank/DDBJ databases">
        <title>Genome assembly of Pseudopithomyces chartarum.</title>
        <authorList>
            <person name="Jauregui R."/>
            <person name="Singh J."/>
            <person name="Voisey C."/>
        </authorList>
    </citation>
    <scope>NUCLEOTIDE SEQUENCE [LARGE SCALE GENOMIC DNA]</scope>
    <source>
        <strain evidence="5 6">AGR01</strain>
    </source>
</reference>
<evidence type="ECO:0008006" key="7">
    <source>
        <dbReference type="Google" id="ProtNLM"/>
    </source>
</evidence>
<feature type="region of interest" description="Disordered" evidence="2">
    <location>
        <begin position="1161"/>
        <end position="1199"/>
    </location>
</feature>
<evidence type="ECO:0000256" key="2">
    <source>
        <dbReference type="SAM" id="MobiDB-lite"/>
    </source>
</evidence>
<feature type="domain" description="DUF7708" evidence="3">
    <location>
        <begin position="57"/>
        <end position="148"/>
    </location>
</feature>
<keyword evidence="6" id="KW-1185">Reference proteome</keyword>
<feature type="compositionally biased region" description="Basic and acidic residues" evidence="2">
    <location>
        <begin position="1180"/>
        <end position="1199"/>
    </location>
</feature>
<accession>A0AAN6LRF1</accession>
<dbReference type="PANTHER" id="PTHR10039:SF14">
    <property type="entry name" value="NACHT DOMAIN-CONTAINING PROTEIN"/>
    <property type="match status" value="1"/>
</dbReference>
<organism evidence="5 6">
    <name type="scientific">Pseudopithomyces chartarum</name>
    <dbReference type="NCBI Taxonomy" id="1892770"/>
    <lineage>
        <taxon>Eukaryota</taxon>
        <taxon>Fungi</taxon>
        <taxon>Dikarya</taxon>
        <taxon>Ascomycota</taxon>
        <taxon>Pezizomycotina</taxon>
        <taxon>Dothideomycetes</taxon>
        <taxon>Pleosporomycetidae</taxon>
        <taxon>Pleosporales</taxon>
        <taxon>Massarineae</taxon>
        <taxon>Didymosphaeriaceae</taxon>
        <taxon>Pseudopithomyces</taxon>
    </lineage>
</organism>
<sequence>MQRAYDELERTIIPADAQEMRSVTTIEQVRQAALRTETMLAARQSLRNMRRLVPLLNGMEHYAHVVDILCNGTPFLAWIWAPITLILRVASEYVEAFERIMKGYTKIAESLARFEVLSEAFATNGDLQQSLANCYADILEFHKQAYVFRKFDHILEDLDRHGSLVDNEANAHNIAESRRMREEVQVWKEKSIIKMEQDEKDRQGREFEAILTWLKIDGSEQITILESVSAERHLYPGTSAWLLRDDKVKLWLKRSSELPILWLHGNPGTGKSVLSAELVHWLQSSNASMIHHFCTYTYDSSTKYEGILRSLLLQAIRNNGDLVNHVYHEYVLTRKLATVPILERLLQTVIGARAHKPRQSEYLWILVDGLNECEAAKQQRLSSLFSQLSSPSADKTVVKILITTRKLPNNLKRLKKNQILSLTEEETSLTAAIRTYASCRLNLMENRLQEIEVDTDEISELATLVAEKAHGMFLYARLVLDYISSNVFYDYDELKESIHKLPRTLADFYSKLLMQILKNLDDRSEGRVKTVFSWIAFSKRPLKKTELLSALSFSEGKVDVKKLAPSYILDDTCSPVLFQRHDTTLTFIHVTVRDYLQTDASPVLITETDAMHCHSMTATACLLSGLQIFASGYDHQTKLLRLVKGLHGLHVYATEYWTEYLLSVVTVDSTPSSTVVELAARLANTLELHCTSEGTIEMQDTRLENLSSHPILLKHVSWALHARSQKRLDQEIMKRSETSSAIKPDGVSLMLENYQKTIEEIMDMQSLPGVSSEELDIFKSHFRSSAYTCRLRSCPRATLGFETAILREKHELNHSTGFRCSVTGCHFPPSTSAQALKAHVAKHHTQNLEWKPIRRKKGQEFRTVTSTRLDRSVTTFRQSDTAQSVLRRDENIGVSSANIPVTNSPVSGSRVTIQHTISPLKLRDTHKRSRSPESSHSQPGNLQSSSVQSIELHDRQLEEELGLFMDRFKYVTKSCMHEVEGQLGTETPWKRFRSRLLDPILTLSEHYIVYTDPNTRARYQHQSERWSDVWKQQLNSMGIEPLLVKVWSRVFYYIETTKESAELLYRQIELNPYQTTGQGNEKINKFMAWMEIQSSRESQAEVQELPLPSAREIWDALQPDGLSFSDLMARFNNRFDMGFTSLVLEVASLGVHNHPNGWLTTHSKIPPDAEPIGRYTQHSGDSRSEPEGSRAETGAHGEQFTRDDVITGQSTTDWEKFLIGTPLSNKNYYSPKRPDILSEDQAVSALMKFYKDPHDEPQNELFNAAQREAMRQRNAKLAPRPEGSPTRVNADRYIEI</sequence>
<dbReference type="InterPro" id="IPR056125">
    <property type="entry name" value="DUF7708"/>
</dbReference>
<evidence type="ECO:0000313" key="5">
    <source>
        <dbReference type="EMBL" id="KAK3202001.1"/>
    </source>
</evidence>
<protein>
    <recommendedName>
        <fullName evidence="7">NACHT domain-containing protein</fullName>
    </recommendedName>
</protein>
<feature type="region of interest" description="Disordered" evidence="2">
    <location>
        <begin position="896"/>
        <end position="948"/>
    </location>
</feature>
<keyword evidence="1" id="KW-0677">Repeat</keyword>
<evidence type="ECO:0000259" key="3">
    <source>
        <dbReference type="Pfam" id="PF24809"/>
    </source>
</evidence>
<dbReference type="EMBL" id="WVTA01000015">
    <property type="protein sequence ID" value="KAK3202001.1"/>
    <property type="molecule type" value="Genomic_DNA"/>
</dbReference>
<dbReference type="Gene3D" id="3.40.50.300">
    <property type="entry name" value="P-loop containing nucleotide triphosphate hydrolases"/>
    <property type="match status" value="1"/>
</dbReference>
<dbReference type="Proteomes" id="UP001280581">
    <property type="component" value="Unassembled WGS sequence"/>
</dbReference>